<sequence>MNSGKSSRKLQEVNENQLKEIWNSTQIVITLAYTPICGTCQVAKRMLEVVSNLLPQVPFLQINLNYYGELAQKYEIMSVPCLMIHHQGECVEKVYTFISVPFLYKKITSYL</sequence>
<reference evidence="2" key="1">
    <citation type="journal article" date="2024" name="Int. J. Syst. Evol. Microbiol.">
        <title>Turicibacter faecis sp. nov., isolated from faeces of heart failure mouse model.</title>
        <authorList>
            <person name="Imamura Y."/>
            <person name="Motooka D."/>
            <person name="Nakajima Y."/>
            <person name="Ito S."/>
            <person name="Kitakaze M."/>
            <person name="Iida T."/>
            <person name="Nakamura S."/>
        </authorList>
    </citation>
    <scope>NUCLEOTIDE SEQUENCE</scope>
    <source>
        <strain evidence="2">TC023</strain>
    </source>
</reference>
<dbReference type="SUPFAM" id="SSF52833">
    <property type="entry name" value="Thioredoxin-like"/>
    <property type="match status" value="1"/>
</dbReference>
<dbReference type="Gene3D" id="3.40.30.10">
    <property type="entry name" value="Glutaredoxin"/>
    <property type="match status" value="1"/>
</dbReference>
<name>A0ABN6ZG20_9FIRM</name>
<evidence type="ECO:0000259" key="1">
    <source>
        <dbReference type="Pfam" id="PF00085"/>
    </source>
</evidence>
<accession>A0ABN6ZG20</accession>
<dbReference type="RefSeq" id="WP_161830953.1">
    <property type="nucleotide sequence ID" value="NZ_AP028127.1"/>
</dbReference>
<feature type="domain" description="Thioredoxin" evidence="1">
    <location>
        <begin position="14"/>
        <end position="94"/>
    </location>
</feature>
<gene>
    <name evidence="2" type="primary">yusE</name>
    <name evidence="2" type="ORF">T23_04280</name>
</gene>
<keyword evidence="3" id="KW-1185">Reference proteome</keyword>
<dbReference type="InterPro" id="IPR036249">
    <property type="entry name" value="Thioredoxin-like_sf"/>
</dbReference>
<evidence type="ECO:0000313" key="3">
    <source>
        <dbReference type="Proteomes" id="UP001432099"/>
    </source>
</evidence>
<protein>
    <submittedName>
        <fullName evidence="2">Thioredoxin-like protein YusE</fullName>
    </submittedName>
</protein>
<evidence type="ECO:0000313" key="2">
    <source>
        <dbReference type="EMBL" id="BEH90326.1"/>
    </source>
</evidence>
<proteinExistence type="predicted"/>
<dbReference type="Pfam" id="PF00085">
    <property type="entry name" value="Thioredoxin"/>
    <property type="match status" value="1"/>
</dbReference>
<dbReference type="CDD" id="cd02947">
    <property type="entry name" value="TRX_family"/>
    <property type="match status" value="1"/>
</dbReference>
<dbReference type="Proteomes" id="UP001432099">
    <property type="component" value="Chromosome"/>
</dbReference>
<organism evidence="2 3">
    <name type="scientific">Turicibacter faecis</name>
    <dbReference type="NCBI Taxonomy" id="2963365"/>
    <lineage>
        <taxon>Bacteria</taxon>
        <taxon>Bacillati</taxon>
        <taxon>Bacillota</taxon>
        <taxon>Erysipelotrichia</taxon>
        <taxon>Erysipelotrichales</taxon>
        <taxon>Turicibacteraceae</taxon>
        <taxon>Turicibacter</taxon>
    </lineage>
</organism>
<dbReference type="InterPro" id="IPR013766">
    <property type="entry name" value="Thioredoxin_domain"/>
</dbReference>
<dbReference type="EMBL" id="AP028127">
    <property type="protein sequence ID" value="BEH90326.1"/>
    <property type="molecule type" value="Genomic_DNA"/>
</dbReference>